<feature type="transmembrane region" description="Helical" evidence="1">
    <location>
        <begin position="21"/>
        <end position="42"/>
    </location>
</feature>
<dbReference type="EMBL" id="JMQC01000008">
    <property type="protein sequence ID" value="KFM98864.1"/>
    <property type="molecule type" value="Genomic_DNA"/>
</dbReference>
<reference evidence="2 3" key="1">
    <citation type="submission" date="2014-04" db="EMBL/GenBank/DDBJ databases">
        <authorList>
            <person name="Bishop-Lilly K.A."/>
            <person name="Broomall S.M."/>
            <person name="Chain P.S."/>
            <person name="Chertkov O."/>
            <person name="Coyne S.R."/>
            <person name="Daligault H.E."/>
            <person name="Davenport K.W."/>
            <person name="Erkkila T."/>
            <person name="Frey K.G."/>
            <person name="Gibbons H.S."/>
            <person name="Gu W."/>
            <person name="Jaissle J."/>
            <person name="Johnson S.L."/>
            <person name="Koroleva G.I."/>
            <person name="Ladner J.T."/>
            <person name="Lo C.-C."/>
            <person name="Minogue T.D."/>
            <person name="Munk C."/>
            <person name="Palacios G.F."/>
            <person name="Redden C.L."/>
            <person name="Rosenzweig C.N."/>
            <person name="Scholz M.B."/>
            <person name="Teshima H."/>
            <person name="Xu Y."/>
        </authorList>
    </citation>
    <scope>NUCLEOTIDE SEQUENCE [LARGE SCALE GENOMIC DNA]</scope>
    <source>
        <strain evidence="2 3">BHP</strain>
    </source>
</reference>
<protein>
    <submittedName>
        <fullName evidence="2">Putative membrane protein</fullName>
    </submittedName>
</protein>
<keyword evidence="1" id="KW-0472">Membrane</keyword>
<comment type="caution">
    <text evidence="2">The sequence shown here is derived from an EMBL/GenBank/DDBJ whole genome shotgun (WGS) entry which is preliminary data.</text>
</comment>
<gene>
    <name evidence="2" type="ORF">DJ93_3407</name>
</gene>
<keyword evidence="1" id="KW-1133">Transmembrane helix</keyword>
<evidence type="ECO:0000313" key="2">
    <source>
        <dbReference type="EMBL" id="KFM98864.1"/>
    </source>
</evidence>
<proteinExistence type="predicted"/>
<dbReference type="AlphaFoldDB" id="A0A090YK59"/>
<name>A0A090YK59_9BACI</name>
<evidence type="ECO:0000313" key="3">
    <source>
        <dbReference type="Proteomes" id="UP000029389"/>
    </source>
</evidence>
<evidence type="ECO:0000256" key="1">
    <source>
        <dbReference type="SAM" id="Phobius"/>
    </source>
</evidence>
<keyword evidence="1" id="KW-0812">Transmembrane</keyword>
<sequence length="78" mass="8956">MVKFILVDKKGVIRMHLTKKYVQIALIWFLSSLLCLQVSYVIHTTTSITIGWALTALFFIISLFAGKRIFVKKHSSIK</sequence>
<dbReference type="Proteomes" id="UP000029389">
    <property type="component" value="Unassembled WGS sequence"/>
</dbReference>
<accession>A0A090YK59</accession>
<organism evidence="2 3">
    <name type="scientific">Bacillus clarus</name>
    <dbReference type="NCBI Taxonomy" id="2338372"/>
    <lineage>
        <taxon>Bacteria</taxon>
        <taxon>Bacillati</taxon>
        <taxon>Bacillota</taxon>
        <taxon>Bacilli</taxon>
        <taxon>Bacillales</taxon>
        <taxon>Bacillaceae</taxon>
        <taxon>Bacillus</taxon>
        <taxon>Bacillus cereus group</taxon>
    </lineage>
</organism>
<feature type="transmembrane region" description="Helical" evidence="1">
    <location>
        <begin position="48"/>
        <end position="66"/>
    </location>
</feature>
<dbReference type="PATRIC" id="fig|1405.8.peg.3497"/>